<dbReference type="CDD" id="cd02440">
    <property type="entry name" value="AdoMet_MTases"/>
    <property type="match status" value="1"/>
</dbReference>
<feature type="domain" description="Methyltransferase type 11" evidence="1">
    <location>
        <begin position="52"/>
        <end position="149"/>
    </location>
</feature>
<name>A0A2T1C6I4_9CYAN</name>
<dbReference type="GO" id="GO:0008757">
    <property type="term" value="F:S-adenosylmethionine-dependent methyltransferase activity"/>
    <property type="evidence" value="ECO:0007669"/>
    <property type="project" value="InterPro"/>
</dbReference>
<dbReference type="AlphaFoldDB" id="A0A2T1C6I4"/>
<evidence type="ECO:0000313" key="2">
    <source>
        <dbReference type="EMBL" id="PSB03890.1"/>
    </source>
</evidence>
<proteinExistence type="predicted"/>
<dbReference type="InterPro" id="IPR029063">
    <property type="entry name" value="SAM-dependent_MTases_sf"/>
</dbReference>
<organism evidence="2 3">
    <name type="scientific">Merismopedia glauca CCAP 1448/3</name>
    <dbReference type="NCBI Taxonomy" id="1296344"/>
    <lineage>
        <taxon>Bacteria</taxon>
        <taxon>Bacillati</taxon>
        <taxon>Cyanobacteriota</taxon>
        <taxon>Cyanophyceae</taxon>
        <taxon>Synechococcales</taxon>
        <taxon>Merismopediaceae</taxon>
        <taxon>Merismopedia</taxon>
    </lineage>
</organism>
<reference evidence="2 3" key="1">
    <citation type="submission" date="2018-02" db="EMBL/GenBank/DDBJ databases">
        <authorList>
            <person name="Cohen D.B."/>
            <person name="Kent A.D."/>
        </authorList>
    </citation>
    <scope>NUCLEOTIDE SEQUENCE [LARGE SCALE GENOMIC DNA]</scope>
    <source>
        <strain evidence="2 3">CCAP 1448/3</strain>
    </source>
</reference>
<keyword evidence="3" id="KW-1185">Reference proteome</keyword>
<protein>
    <submittedName>
        <fullName evidence="2">Methyltransferase type 11</fullName>
    </submittedName>
</protein>
<reference evidence="2 3" key="2">
    <citation type="submission" date="2018-03" db="EMBL/GenBank/DDBJ databases">
        <title>The ancient ancestry and fast evolution of plastids.</title>
        <authorList>
            <person name="Moore K.R."/>
            <person name="Magnabosco C."/>
            <person name="Momper L."/>
            <person name="Gold D.A."/>
            <person name="Bosak T."/>
            <person name="Fournier G.P."/>
        </authorList>
    </citation>
    <scope>NUCLEOTIDE SEQUENCE [LARGE SCALE GENOMIC DNA]</scope>
    <source>
        <strain evidence="2 3">CCAP 1448/3</strain>
    </source>
</reference>
<dbReference type="OrthoDB" id="9772751at2"/>
<dbReference type="Pfam" id="PF08241">
    <property type="entry name" value="Methyltransf_11"/>
    <property type="match status" value="1"/>
</dbReference>
<accession>A0A2T1C6I4</accession>
<dbReference type="PANTHER" id="PTHR43591">
    <property type="entry name" value="METHYLTRANSFERASE"/>
    <property type="match status" value="1"/>
</dbReference>
<dbReference type="Proteomes" id="UP000238762">
    <property type="component" value="Unassembled WGS sequence"/>
</dbReference>
<dbReference type="Gene3D" id="3.40.50.150">
    <property type="entry name" value="Vaccinia Virus protein VP39"/>
    <property type="match status" value="1"/>
</dbReference>
<keyword evidence="2" id="KW-0808">Transferase</keyword>
<dbReference type="GO" id="GO:0032259">
    <property type="term" value="P:methylation"/>
    <property type="evidence" value="ECO:0007669"/>
    <property type="project" value="UniProtKB-KW"/>
</dbReference>
<keyword evidence="2" id="KW-0489">Methyltransferase</keyword>
<gene>
    <name evidence="2" type="ORF">C7B64_06270</name>
</gene>
<sequence length="274" mass="30560">MQTSVSSYKFEIFDSAVKEQEIDRLKRQIQLVVPPDPNFLQRVGLKPGMKGLDLGCGTGMTSGEIARFVDPGEVVGVDLSEAMVEKARWLQEREKISNLSFQPGSAEDLPFAEGSFDFVYARLLFQHLPQPERALANIYRILKPGGIFCGIDVDHSWFALHPEPESFTQLCKQLVIAQQNQGGDPFVGRKLGSYCCQARLVNVQTQVKIIDSDRIGLPAFFSLLSFGTPYRSHLPGADEITLQAREKVYALLQQPYTWAGFGMFIVTARKPQSA</sequence>
<comment type="caution">
    <text evidence="2">The sequence shown here is derived from an EMBL/GenBank/DDBJ whole genome shotgun (WGS) entry which is preliminary data.</text>
</comment>
<dbReference type="SUPFAM" id="SSF53335">
    <property type="entry name" value="S-adenosyl-L-methionine-dependent methyltransferases"/>
    <property type="match status" value="1"/>
</dbReference>
<evidence type="ECO:0000259" key="1">
    <source>
        <dbReference type="Pfam" id="PF08241"/>
    </source>
</evidence>
<evidence type="ECO:0000313" key="3">
    <source>
        <dbReference type="Proteomes" id="UP000238762"/>
    </source>
</evidence>
<dbReference type="EMBL" id="PVWJ01000022">
    <property type="protein sequence ID" value="PSB03890.1"/>
    <property type="molecule type" value="Genomic_DNA"/>
</dbReference>
<dbReference type="InterPro" id="IPR013216">
    <property type="entry name" value="Methyltransf_11"/>
</dbReference>